<evidence type="ECO:0000313" key="1">
    <source>
        <dbReference type="EMBL" id="KAL1871562.1"/>
    </source>
</evidence>
<evidence type="ECO:0000313" key="2">
    <source>
        <dbReference type="Proteomes" id="UP001586593"/>
    </source>
</evidence>
<reference evidence="1 2" key="1">
    <citation type="journal article" date="2024" name="Commun. Biol.">
        <title>Comparative genomic analysis of thermophilic fungi reveals convergent evolutionary adaptations and gene losses.</title>
        <authorList>
            <person name="Steindorff A.S."/>
            <person name="Aguilar-Pontes M.V."/>
            <person name="Robinson A.J."/>
            <person name="Andreopoulos B."/>
            <person name="LaButti K."/>
            <person name="Kuo A."/>
            <person name="Mondo S."/>
            <person name="Riley R."/>
            <person name="Otillar R."/>
            <person name="Haridas S."/>
            <person name="Lipzen A."/>
            <person name="Grimwood J."/>
            <person name="Schmutz J."/>
            <person name="Clum A."/>
            <person name="Reid I.D."/>
            <person name="Moisan M.C."/>
            <person name="Butler G."/>
            <person name="Nguyen T.T.M."/>
            <person name="Dewar K."/>
            <person name="Conant G."/>
            <person name="Drula E."/>
            <person name="Henrissat B."/>
            <person name="Hansel C."/>
            <person name="Singer S."/>
            <person name="Hutchinson M.I."/>
            <person name="de Vries R.P."/>
            <person name="Natvig D.O."/>
            <person name="Powell A.J."/>
            <person name="Tsang A."/>
            <person name="Grigoriev I.V."/>
        </authorList>
    </citation>
    <scope>NUCLEOTIDE SEQUENCE [LARGE SCALE GENOMIC DNA]</scope>
    <source>
        <strain evidence="1 2">ATCC 24622</strain>
    </source>
</reference>
<protein>
    <submittedName>
        <fullName evidence="1">Uncharacterized protein</fullName>
    </submittedName>
</protein>
<name>A0ABR3X6J7_9PEZI</name>
<gene>
    <name evidence="1" type="ORF">VTK73DRAFT_2026</name>
</gene>
<keyword evidence="2" id="KW-1185">Reference proteome</keyword>
<dbReference type="Proteomes" id="UP001586593">
    <property type="component" value="Unassembled WGS sequence"/>
</dbReference>
<proteinExistence type="predicted"/>
<dbReference type="EMBL" id="JAZHXJ010000154">
    <property type="protein sequence ID" value="KAL1871562.1"/>
    <property type="molecule type" value="Genomic_DNA"/>
</dbReference>
<organism evidence="1 2">
    <name type="scientific">Phialemonium thermophilum</name>
    <dbReference type="NCBI Taxonomy" id="223376"/>
    <lineage>
        <taxon>Eukaryota</taxon>
        <taxon>Fungi</taxon>
        <taxon>Dikarya</taxon>
        <taxon>Ascomycota</taxon>
        <taxon>Pezizomycotina</taxon>
        <taxon>Sordariomycetes</taxon>
        <taxon>Sordariomycetidae</taxon>
        <taxon>Cephalothecales</taxon>
        <taxon>Cephalothecaceae</taxon>
        <taxon>Phialemonium</taxon>
    </lineage>
</organism>
<sequence>MCLIFGNRATINNQKQYKLFSPILPPFLCPRFATRHTTPRVNATLLERCNDAVIPKQGGSSRPRFWTGESSTIANLYALWVCSARTNSPS</sequence>
<accession>A0ABR3X6J7</accession>
<comment type="caution">
    <text evidence="1">The sequence shown here is derived from an EMBL/GenBank/DDBJ whole genome shotgun (WGS) entry which is preliminary data.</text>
</comment>